<proteinExistence type="predicted"/>
<gene>
    <name evidence="1" type="ORF">DARMORV10_C03P37300.1</name>
</gene>
<sequence length="97" mass="11671">MHVVLEKLTELDMMVRRMIHEMVHESFGIEKYIEERLMSTNYLFLMIMYIAPPADDEETTLDQTRKTDQSETISSSLFFHRRGWRFYVCKSFQLPSN</sequence>
<evidence type="ECO:0000313" key="1">
    <source>
        <dbReference type="EMBL" id="CAF1702666.1"/>
    </source>
</evidence>
<reference evidence="1" key="1">
    <citation type="submission" date="2021-01" db="EMBL/GenBank/DDBJ databases">
        <authorList>
            <consortium name="Genoscope - CEA"/>
            <person name="William W."/>
        </authorList>
    </citation>
    <scope>NUCLEOTIDE SEQUENCE</scope>
</reference>
<dbReference type="EMBL" id="HG994367">
    <property type="protein sequence ID" value="CAF1702666.1"/>
    <property type="molecule type" value="Genomic_DNA"/>
</dbReference>
<dbReference type="AlphaFoldDB" id="A0A816IEF4"/>
<accession>A0A816IEF4</accession>
<dbReference type="Proteomes" id="UP001295469">
    <property type="component" value="Chromosome C03"/>
</dbReference>
<name>A0A816IEF4_BRANA</name>
<protein>
    <submittedName>
        <fullName evidence="1">(rape) hypothetical protein</fullName>
    </submittedName>
</protein>
<organism evidence="1">
    <name type="scientific">Brassica napus</name>
    <name type="common">Rape</name>
    <dbReference type="NCBI Taxonomy" id="3708"/>
    <lineage>
        <taxon>Eukaryota</taxon>
        <taxon>Viridiplantae</taxon>
        <taxon>Streptophyta</taxon>
        <taxon>Embryophyta</taxon>
        <taxon>Tracheophyta</taxon>
        <taxon>Spermatophyta</taxon>
        <taxon>Magnoliopsida</taxon>
        <taxon>eudicotyledons</taxon>
        <taxon>Gunneridae</taxon>
        <taxon>Pentapetalae</taxon>
        <taxon>rosids</taxon>
        <taxon>malvids</taxon>
        <taxon>Brassicales</taxon>
        <taxon>Brassicaceae</taxon>
        <taxon>Brassiceae</taxon>
        <taxon>Brassica</taxon>
    </lineage>
</organism>